<evidence type="ECO:0000256" key="1">
    <source>
        <dbReference type="SAM" id="MobiDB-lite"/>
    </source>
</evidence>
<dbReference type="Proteomes" id="UP000507470">
    <property type="component" value="Unassembled WGS sequence"/>
</dbReference>
<sequence length="373" mass="41204">MGCTHLELYLRAKLQVNVKSGTDNTNKSGNTLWPIGVCFSFHKGLGWSSINDSIPQDKCSVQYASIQDAIELIKVVGRKSDISSAFRIINIKESQYKLFGFMWDGKYYYDKNLQMGCSSNWQIFENFSTAIEWIAKNKIMIPNILHILDDFMIVDKTEDGCKKELERFLAICNDMGIPISKEKTFQPSQVMSFVGYEIDNSGDVVCRQLFQHALNGALNFCGLSRAYYKPHSFRIGFATDASAKGLSNETIRILGVLVDFDGLNGCFASCVADVDNTVCVAIVDEDADVDSCDDTGVEDDDDIGVEDDDDTGVEDDDDTGVEDGDETGVEDDDDTGVEDDDDTGVEDDDDTGVENDDDTGVVCFSIKTTCKIH</sequence>
<dbReference type="InterPro" id="IPR000477">
    <property type="entry name" value="RT_dom"/>
</dbReference>
<dbReference type="OrthoDB" id="6149526at2759"/>
<dbReference type="SUPFAM" id="SSF56672">
    <property type="entry name" value="DNA/RNA polymerases"/>
    <property type="match status" value="1"/>
</dbReference>
<evidence type="ECO:0000313" key="3">
    <source>
        <dbReference type="EMBL" id="CAC5358435.1"/>
    </source>
</evidence>
<protein>
    <recommendedName>
        <fullName evidence="2">Reverse transcriptase domain-containing protein</fullName>
    </recommendedName>
</protein>
<evidence type="ECO:0000313" key="4">
    <source>
        <dbReference type="Proteomes" id="UP000507470"/>
    </source>
</evidence>
<proteinExistence type="predicted"/>
<dbReference type="InterPro" id="IPR052055">
    <property type="entry name" value="Hepadnavirus_pol/RT"/>
</dbReference>
<dbReference type="Gene3D" id="3.10.10.10">
    <property type="entry name" value="HIV Type 1 Reverse Transcriptase, subunit A, domain 1"/>
    <property type="match status" value="1"/>
</dbReference>
<reference evidence="3 4" key="1">
    <citation type="submission" date="2020-06" db="EMBL/GenBank/DDBJ databases">
        <authorList>
            <person name="Li R."/>
            <person name="Bekaert M."/>
        </authorList>
    </citation>
    <scope>NUCLEOTIDE SEQUENCE [LARGE SCALE GENOMIC DNA]</scope>
    <source>
        <strain evidence="4">wild</strain>
    </source>
</reference>
<evidence type="ECO:0000259" key="2">
    <source>
        <dbReference type="PROSITE" id="PS50878"/>
    </source>
</evidence>
<accession>A0A6J7ZWG4</accession>
<dbReference type="InterPro" id="IPR043502">
    <property type="entry name" value="DNA/RNA_pol_sf"/>
</dbReference>
<keyword evidence="4" id="KW-1185">Reference proteome</keyword>
<dbReference type="Gene3D" id="3.30.70.270">
    <property type="match status" value="1"/>
</dbReference>
<gene>
    <name evidence="3" type="ORF">MCOR_1690</name>
</gene>
<dbReference type="EMBL" id="CACVKT020000348">
    <property type="protein sequence ID" value="CAC5358435.1"/>
    <property type="molecule type" value="Genomic_DNA"/>
</dbReference>
<organism evidence="3 4">
    <name type="scientific">Mytilus coruscus</name>
    <name type="common">Sea mussel</name>
    <dbReference type="NCBI Taxonomy" id="42192"/>
    <lineage>
        <taxon>Eukaryota</taxon>
        <taxon>Metazoa</taxon>
        <taxon>Spiralia</taxon>
        <taxon>Lophotrochozoa</taxon>
        <taxon>Mollusca</taxon>
        <taxon>Bivalvia</taxon>
        <taxon>Autobranchia</taxon>
        <taxon>Pteriomorphia</taxon>
        <taxon>Mytilida</taxon>
        <taxon>Mytiloidea</taxon>
        <taxon>Mytilidae</taxon>
        <taxon>Mytilinae</taxon>
        <taxon>Mytilus</taxon>
    </lineage>
</organism>
<dbReference type="PANTHER" id="PTHR33050:SF8">
    <property type="entry name" value="REVERSE TRANSCRIPTASE DOMAIN-CONTAINING PROTEIN"/>
    <property type="match status" value="1"/>
</dbReference>
<dbReference type="PROSITE" id="PS50878">
    <property type="entry name" value="RT_POL"/>
    <property type="match status" value="1"/>
</dbReference>
<name>A0A6J7ZWG4_MYTCO</name>
<feature type="region of interest" description="Disordered" evidence="1">
    <location>
        <begin position="290"/>
        <end position="358"/>
    </location>
</feature>
<dbReference type="AlphaFoldDB" id="A0A6J7ZWG4"/>
<dbReference type="PANTHER" id="PTHR33050">
    <property type="entry name" value="REVERSE TRANSCRIPTASE DOMAIN-CONTAINING PROTEIN"/>
    <property type="match status" value="1"/>
</dbReference>
<feature type="domain" description="Reverse transcriptase" evidence="2">
    <location>
        <begin position="1"/>
        <end position="198"/>
    </location>
</feature>
<dbReference type="InterPro" id="IPR043128">
    <property type="entry name" value="Rev_trsase/Diguanyl_cyclase"/>
</dbReference>